<reference evidence="1" key="2">
    <citation type="journal article" date="2020" name="Nat. Commun.">
        <title>Large-scale genome sequencing of mycorrhizal fungi provides insights into the early evolution of symbiotic traits.</title>
        <authorList>
            <person name="Miyauchi S."/>
            <person name="Kiss E."/>
            <person name="Kuo A."/>
            <person name="Drula E."/>
            <person name="Kohler A."/>
            <person name="Sanchez-Garcia M."/>
            <person name="Morin E."/>
            <person name="Andreopoulos B."/>
            <person name="Barry K.W."/>
            <person name="Bonito G."/>
            <person name="Buee M."/>
            <person name="Carver A."/>
            <person name="Chen C."/>
            <person name="Cichocki N."/>
            <person name="Clum A."/>
            <person name="Culley D."/>
            <person name="Crous P.W."/>
            <person name="Fauchery L."/>
            <person name="Girlanda M."/>
            <person name="Hayes R.D."/>
            <person name="Keri Z."/>
            <person name="LaButti K."/>
            <person name="Lipzen A."/>
            <person name="Lombard V."/>
            <person name="Magnuson J."/>
            <person name="Maillard F."/>
            <person name="Murat C."/>
            <person name="Nolan M."/>
            <person name="Ohm R.A."/>
            <person name="Pangilinan J."/>
            <person name="Pereira M.F."/>
            <person name="Perotto S."/>
            <person name="Peter M."/>
            <person name="Pfister S."/>
            <person name="Riley R."/>
            <person name="Sitrit Y."/>
            <person name="Stielow J.B."/>
            <person name="Szollosi G."/>
            <person name="Zifcakova L."/>
            <person name="Stursova M."/>
            <person name="Spatafora J.W."/>
            <person name="Tedersoo L."/>
            <person name="Vaario L.M."/>
            <person name="Yamada A."/>
            <person name="Yan M."/>
            <person name="Wang P."/>
            <person name="Xu J."/>
            <person name="Bruns T."/>
            <person name="Baldrian P."/>
            <person name="Vilgalys R."/>
            <person name="Dunand C."/>
            <person name="Henrissat B."/>
            <person name="Grigoriev I.V."/>
            <person name="Hibbett D."/>
            <person name="Nagy L.G."/>
            <person name="Martin F.M."/>
        </authorList>
    </citation>
    <scope>NUCLEOTIDE SEQUENCE</scope>
    <source>
        <strain evidence="1">P2</strain>
    </source>
</reference>
<evidence type="ECO:0000313" key="2">
    <source>
        <dbReference type="Proteomes" id="UP000886501"/>
    </source>
</evidence>
<organism evidence="1 2">
    <name type="scientific">Thelephora ganbajun</name>
    <name type="common">Ganba fungus</name>
    <dbReference type="NCBI Taxonomy" id="370292"/>
    <lineage>
        <taxon>Eukaryota</taxon>
        <taxon>Fungi</taxon>
        <taxon>Dikarya</taxon>
        <taxon>Basidiomycota</taxon>
        <taxon>Agaricomycotina</taxon>
        <taxon>Agaricomycetes</taxon>
        <taxon>Thelephorales</taxon>
        <taxon>Thelephoraceae</taxon>
        <taxon>Thelephora</taxon>
    </lineage>
</organism>
<proteinExistence type="predicted"/>
<gene>
    <name evidence="1" type="ORF">BDM02DRAFT_3113116</name>
</gene>
<accession>A0ACB6ZJT7</accession>
<keyword evidence="2" id="KW-1185">Reference proteome</keyword>
<dbReference type="EMBL" id="MU117992">
    <property type="protein sequence ID" value="KAF9649862.1"/>
    <property type="molecule type" value="Genomic_DNA"/>
</dbReference>
<reference evidence="1" key="1">
    <citation type="submission" date="2019-10" db="EMBL/GenBank/DDBJ databases">
        <authorList>
            <consortium name="DOE Joint Genome Institute"/>
            <person name="Kuo A."/>
            <person name="Miyauchi S."/>
            <person name="Kiss E."/>
            <person name="Drula E."/>
            <person name="Kohler A."/>
            <person name="Sanchez-Garcia M."/>
            <person name="Andreopoulos B."/>
            <person name="Barry K.W."/>
            <person name="Bonito G."/>
            <person name="Buee M."/>
            <person name="Carver A."/>
            <person name="Chen C."/>
            <person name="Cichocki N."/>
            <person name="Clum A."/>
            <person name="Culley D."/>
            <person name="Crous P.W."/>
            <person name="Fauchery L."/>
            <person name="Girlanda M."/>
            <person name="Hayes R."/>
            <person name="Keri Z."/>
            <person name="Labutti K."/>
            <person name="Lipzen A."/>
            <person name="Lombard V."/>
            <person name="Magnuson J."/>
            <person name="Maillard F."/>
            <person name="Morin E."/>
            <person name="Murat C."/>
            <person name="Nolan M."/>
            <person name="Ohm R."/>
            <person name="Pangilinan J."/>
            <person name="Pereira M."/>
            <person name="Perotto S."/>
            <person name="Peter M."/>
            <person name="Riley R."/>
            <person name="Sitrit Y."/>
            <person name="Stielow B."/>
            <person name="Szollosi G."/>
            <person name="Zifcakova L."/>
            <person name="Stursova M."/>
            <person name="Spatafora J.W."/>
            <person name="Tedersoo L."/>
            <person name="Vaario L.-M."/>
            <person name="Yamada A."/>
            <person name="Yan M."/>
            <person name="Wang P."/>
            <person name="Xu J."/>
            <person name="Bruns T."/>
            <person name="Baldrian P."/>
            <person name="Vilgalys R."/>
            <person name="Henrissat B."/>
            <person name="Grigoriev I.V."/>
            <person name="Hibbett D."/>
            <person name="Nagy L.G."/>
            <person name="Martin F.M."/>
        </authorList>
    </citation>
    <scope>NUCLEOTIDE SEQUENCE</scope>
    <source>
        <strain evidence="1">P2</strain>
    </source>
</reference>
<dbReference type="Proteomes" id="UP000886501">
    <property type="component" value="Unassembled WGS sequence"/>
</dbReference>
<comment type="caution">
    <text evidence="1">The sequence shown here is derived from an EMBL/GenBank/DDBJ whole genome shotgun (WGS) entry which is preliminary data.</text>
</comment>
<protein>
    <submittedName>
        <fullName evidence="1">Uncharacterized protein</fullName>
    </submittedName>
</protein>
<sequence length="65" mass="7239">MNGAWKRVALVALSLLLFVYVADLQSCMRNGQGLRRSQNLSEWVSISKIVESIVRSTKVADRCIG</sequence>
<name>A0ACB6ZJT7_THEGA</name>
<evidence type="ECO:0000313" key="1">
    <source>
        <dbReference type="EMBL" id="KAF9649862.1"/>
    </source>
</evidence>